<dbReference type="Proteomes" id="UP001055811">
    <property type="component" value="Linkage Group LG06"/>
</dbReference>
<proteinExistence type="predicted"/>
<reference evidence="1 2" key="2">
    <citation type="journal article" date="2022" name="Mol. Ecol. Resour.">
        <title>The genomes of chicory, endive, great burdock and yacon provide insights into Asteraceae paleo-polyploidization history and plant inulin production.</title>
        <authorList>
            <person name="Fan W."/>
            <person name="Wang S."/>
            <person name="Wang H."/>
            <person name="Wang A."/>
            <person name="Jiang F."/>
            <person name="Liu H."/>
            <person name="Zhao H."/>
            <person name="Xu D."/>
            <person name="Zhang Y."/>
        </authorList>
    </citation>
    <scope>NUCLEOTIDE SEQUENCE [LARGE SCALE GENOMIC DNA]</scope>
    <source>
        <strain evidence="2">cv. Punajuju</strain>
        <tissue evidence="1">Leaves</tissue>
    </source>
</reference>
<evidence type="ECO:0000313" key="1">
    <source>
        <dbReference type="EMBL" id="KAI3722317.1"/>
    </source>
</evidence>
<dbReference type="EMBL" id="CM042014">
    <property type="protein sequence ID" value="KAI3722317.1"/>
    <property type="molecule type" value="Genomic_DNA"/>
</dbReference>
<name>A0ACB9BK06_CICIN</name>
<comment type="caution">
    <text evidence="1">The sequence shown here is derived from an EMBL/GenBank/DDBJ whole genome shotgun (WGS) entry which is preliminary data.</text>
</comment>
<keyword evidence="2" id="KW-1185">Reference proteome</keyword>
<reference evidence="2" key="1">
    <citation type="journal article" date="2022" name="Mol. Ecol. Resour.">
        <title>The genomes of chicory, endive, great burdock and yacon provide insights into Asteraceae palaeo-polyploidization history and plant inulin production.</title>
        <authorList>
            <person name="Fan W."/>
            <person name="Wang S."/>
            <person name="Wang H."/>
            <person name="Wang A."/>
            <person name="Jiang F."/>
            <person name="Liu H."/>
            <person name="Zhao H."/>
            <person name="Xu D."/>
            <person name="Zhang Y."/>
        </authorList>
    </citation>
    <scope>NUCLEOTIDE SEQUENCE [LARGE SCALE GENOMIC DNA]</scope>
    <source>
        <strain evidence="2">cv. Punajuju</strain>
    </source>
</reference>
<accession>A0ACB9BK06</accession>
<organism evidence="1 2">
    <name type="scientific">Cichorium intybus</name>
    <name type="common">Chicory</name>
    <dbReference type="NCBI Taxonomy" id="13427"/>
    <lineage>
        <taxon>Eukaryota</taxon>
        <taxon>Viridiplantae</taxon>
        <taxon>Streptophyta</taxon>
        <taxon>Embryophyta</taxon>
        <taxon>Tracheophyta</taxon>
        <taxon>Spermatophyta</taxon>
        <taxon>Magnoliopsida</taxon>
        <taxon>eudicotyledons</taxon>
        <taxon>Gunneridae</taxon>
        <taxon>Pentapetalae</taxon>
        <taxon>asterids</taxon>
        <taxon>campanulids</taxon>
        <taxon>Asterales</taxon>
        <taxon>Asteraceae</taxon>
        <taxon>Cichorioideae</taxon>
        <taxon>Cichorieae</taxon>
        <taxon>Cichoriinae</taxon>
        <taxon>Cichorium</taxon>
    </lineage>
</organism>
<gene>
    <name evidence="1" type="ORF">L2E82_33350</name>
</gene>
<sequence length="247" mass="27738">MTSLSFPFHPDHHSGQHIQTSGSVQPAIMRLMLRDAMLRLRNNGFSILALAMKVPHCAEPFLVDRGSGEASGGDCSADIGTRQTAAYHNLWCRWRFDLGADEDELCQANGGDRRSPWPVINPESVALVTRLRLFVVFFVVSQRQKKGAEEGEALRVPIRSMCWLGMEGYPKNRQPTTGTRFALARLTPACLLPTIVHFKKDPSFHYSWNLTDLLGQLLSAWVSASLTFPFPPKVRRADDNPRQSYQD</sequence>
<protein>
    <submittedName>
        <fullName evidence="1">Uncharacterized protein</fullName>
    </submittedName>
</protein>
<evidence type="ECO:0000313" key="2">
    <source>
        <dbReference type="Proteomes" id="UP001055811"/>
    </source>
</evidence>